<evidence type="ECO:0000313" key="3">
    <source>
        <dbReference type="Proteomes" id="UP000076798"/>
    </source>
</evidence>
<dbReference type="STRING" id="1314776.A0A166B617"/>
<dbReference type="CDD" id="cd16279">
    <property type="entry name" value="metallo-hydrolase-like_MBL-fold"/>
    <property type="match status" value="1"/>
</dbReference>
<organism evidence="2 3">
    <name type="scientific">Sistotremastrum suecicum HHB10207 ss-3</name>
    <dbReference type="NCBI Taxonomy" id="1314776"/>
    <lineage>
        <taxon>Eukaryota</taxon>
        <taxon>Fungi</taxon>
        <taxon>Dikarya</taxon>
        <taxon>Basidiomycota</taxon>
        <taxon>Agaricomycotina</taxon>
        <taxon>Agaricomycetes</taxon>
        <taxon>Sistotremastrales</taxon>
        <taxon>Sistotremastraceae</taxon>
        <taxon>Sistotremastrum</taxon>
    </lineage>
</organism>
<dbReference type="OrthoDB" id="341300at2759"/>
<dbReference type="Gene3D" id="3.60.15.10">
    <property type="entry name" value="Ribonuclease Z/Hydroxyacylglutathione hydrolase-like"/>
    <property type="match status" value="1"/>
</dbReference>
<evidence type="ECO:0000259" key="1">
    <source>
        <dbReference type="Pfam" id="PF12706"/>
    </source>
</evidence>
<dbReference type="Pfam" id="PF12706">
    <property type="entry name" value="Lactamase_B_2"/>
    <property type="match status" value="1"/>
</dbReference>
<dbReference type="PANTHER" id="PTHR42663">
    <property type="entry name" value="HYDROLASE C777.06C-RELATED-RELATED"/>
    <property type="match status" value="1"/>
</dbReference>
<accession>A0A166B617</accession>
<dbReference type="Proteomes" id="UP000076798">
    <property type="component" value="Unassembled WGS sequence"/>
</dbReference>
<dbReference type="SUPFAM" id="SSF56281">
    <property type="entry name" value="Metallo-hydrolase/oxidoreductase"/>
    <property type="match status" value="1"/>
</dbReference>
<gene>
    <name evidence="2" type="ORF">SISSUDRAFT_1050483</name>
</gene>
<dbReference type="AlphaFoldDB" id="A0A166B617"/>
<dbReference type="EMBL" id="KV428119">
    <property type="protein sequence ID" value="KZT36033.1"/>
    <property type="molecule type" value="Genomic_DNA"/>
</dbReference>
<sequence length="371" mass="41152">MLEFIFSGTGTSSSLPLIGCLTAPSESRNCKTCLSTFEPAGKKNIRRNTGAIIRKHTDDPSQEPLVIAVDVGKTFLQSALEWFPKYGLRKIDAVVITHAHADAMNGLDDLRGWTLHAAIQKCIEIYVSQATFIEVNRSFPYLVSKEFASGGGDVPEFKWNIIDANVPFQIGSIYILPFLVHHGRLFTDNAGVPAILPSPMNTLPPTPIGSGRSSPLSAVKASPIRPYTCFGFVFDDEICYMSDVSHIPEETWRILERKTYSMLVVDCLRITHHTSHFGIADAVETARRLGVQKSYLVGFGHTIPHDEWVTICEELHKRPEDRLPEHDSELIDAALAAVPVGNPIWMRPAYDGLRVFLDGDHICDDCDIGKH</sequence>
<reference evidence="2 3" key="1">
    <citation type="journal article" date="2016" name="Mol. Biol. Evol.">
        <title>Comparative Genomics of Early-Diverging Mushroom-Forming Fungi Provides Insights into the Origins of Lignocellulose Decay Capabilities.</title>
        <authorList>
            <person name="Nagy L.G."/>
            <person name="Riley R."/>
            <person name="Tritt A."/>
            <person name="Adam C."/>
            <person name="Daum C."/>
            <person name="Floudas D."/>
            <person name="Sun H."/>
            <person name="Yadav J.S."/>
            <person name="Pangilinan J."/>
            <person name="Larsson K.H."/>
            <person name="Matsuura K."/>
            <person name="Barry K."/>
            <person name="Labutti K."/>
            <person name="Kuo R."/>
            <person name="Ohm R.A."/>
            <person name="Bhattacharya S.S."/>
            <person name="Shirouzu T."/>
            <person name="Yoshinaga Y."/>
            <person name="Martin F.M."/>
            <person name="Grigoriev I.V."/>
            <person name="Hibbett D.S."/>
        </authorList>
    </citation>
    <scope>NUCLEOTIDE SEQUENCE [LARGE SCALE GENOMIC DNA]</scope>
    <source>
        <strain evidence="2 3">HHB10207 ss-3</strain>
    </source>
</reference>
<protein>
    <recommendedName>
        <fullName evidence="1">Metallo-beta-lactamase domain-containing protein</fullName>
    </recommendedName>
</protein>
<dbReference type="InterPro" id="IPR036866">
    <property type="entry name" value="RibonucZ/Hydroxyglut_hydro"/>
</dbReference>
<proteinExistence type="predicted"/>
<dbReference type="InterPro" id="IPR001279">
    <property type="entry name" value="Metallo-B-lactamas"/>
</dbReference>
<evidence type="ECO:0000313" key="2">
    <source>
        <dbReference type="EMBL" id="KZT36033.1"/>
    </source>
</evidence>
<dbReference type="PANTHER" id="PTHR42663:SF6">
    <property type="entry name" value="HYDROLASE C777.06C-RELATED"/>
    <property type="match status" value="1"/>
</dbReference>
<feature type="domain" description="Metallo-beta-lactamase" evidence="1">
    <location>
        <begin position="69"/>
        <end position="186"/>
    </location>
</feature>
<keyword evidence="3" id="KW-1185">Reference proteome</keyword>
<name>A0A166B617_9AGAM</name>